<dbReference type="Proteomes" id="UP001174208">
    <property type="component" value="Unassembled WGS sequence"/>
</dbReference>
<evidence type="ECO:0000259" key="1">
    <source>
        <dbReference type="Pfam" id="PF20469"/>
    </source>
</evidence>
<protein>
    <recommendedName>
        <fullName evidence="1">OLD protein-like TOPRIM domain-containing protein</fullName>
    </recommendedName>
</protein>
<reference evidence="2" key="1">
    <citation type="submission" date="2023-06" db="EMBL/GenBank/DDBJ databases">
        <title>MT1 and MT2 Draft Genomes of Novel Species.</title>
        <authorList>
            <person name="Venkateswaran K."/>
        </authorList>
    </citation>
    <scope>NUCLEOTIDE SEQUENCE</scope>
    <source>
        <strain evidence="2">F6_8S_P_1B</strain>
    </source>
</reference>
<gene>
    <name evidence="2" type="ORF">P5G50_02450</name>
</gene>
<proteinExistence type="predicted"/>
<dbReference type="RefSeq" id="WP_301212793.1">
    <property type="nucleotide sequence ID" value="NZ_JAROCF010000001.1"/>
</dbReference>
<sequence>MAPTSPATGALRLEDALAAWAARSAPLSPAAASDVAALVLVEGESDRVAVREAARLLGLDLQESRIAVVPMGGAMSVRRYVAAVQETGRSLRIRGLCDAGEIRFYERAGLTDVHVCRPDLEGELIAALGIAATEDALEGERDLQLFRRFQRQPAQRGRAVEEQLHRFLGTTSGRKEQYARVLTSALPPERVPTALRGALGM</sequence>
<dbReference type="Pfam" id="PF20469">
    <property type="entry name" value="OLD-like_TOPRIM"/>
    <property type="match status" value="1"/>
</dbReference>
<dbReference type="EMBL" id="JAROCF010000001">
    <property type="protein sequence ID" value="MDN4613302.1"/>
    <property type="molecule type" value="Genomic_DNA"/>
</dbReference>
<comment type="caution">
    <text evidence="2">The sequence shown here is derived from an EMBL/GenBank/DDBJ whole genome shotgun (WGS) entry which is preliminary data.</text>
</comment>
<organism evidence="2 3">
    <name type="scientific">Leifsonia williamsii</name>
    <dbReference type="NCBI Taxonomy" id="3035919"/>
    <lineage>
        <taxon>Bacteria</taxon>
        <taxon>Bacillati</taxon>
        <taxon>Actinomycetota</taxon>
        <taxon>Actinomycetes</taxon>
        <taxon>Micrococcales</taxon>
        <taxon>Microbacteriaceae</taxon>
        <taxon>Leifsonia</taxon>
    </lineage>
</organism>
<keyword evidence="3" id="KW-1185">Reference proteome</keyword>
<evidence type="ECO:0000313" key="2">
    <source>
        <dbReference type="EMBL" id="MDN4613302.1"/>
    </source>
</evidence>
<name>A0ABT8K810_9MICO</name>
<accession>A0ABT8K810</accession>
<dbReference type="InterPro" id="IPR034139">
    <property type="entry name" value="TOPRIM_OLD"/>
</dbReference>
<evidence type="ECO:0000313" key="3">
    <source>
        <dbReference type="Proteomes" id="UP001174208"/>
    </source>
</evidence>
<feature type="domain" description="OLD protein-like TOPRIM" evidence="1">
    <location>
        <begin position="37"/>
        <end position="88"/>
    </location>
</feature>